<evidence type="ECO:0008006" key="4">
    <source>
        <dbReference type="Google" id="ProtNLM"/>
    </source>
</evidence>
<dbReference type="GeneID" id="303487551"/>
<evidence type="ECO:0000313" key="2">
    <source>
        <dbReference type="EMBL" id="ASR53172.1"/>
    </source>
</evidence>
<feature type="transmembrane region" description="Helical" evidence="1">
    <location>
        <begin position="466"/>
        <end position="487"/>
    </location>
</feature>
<evidence type="ECO:0000256" key="1">
    <source>
        <dbReference type="SAM" id="Phobius"/>
    </source>
</evidence>
<feature type="transmembrane region" description="Helical" evidence="1">
    <location>
        <begin position="348"/>
        <end position="369"/>
    </location>
</feature>
<protein>
    <recommendedName>
        <fullName evidence="4">J domain-containing protein</fullName>
    </recommendedName>
</protein>
<feature type="transmembrane region" description="Helical" evidence="1">
    <location>
        <begin position="284"/>
        <end position="303"/>
    </location>
</feature>
<sequence length="577" mass="63883">MSLADDWQVLGIVPTDDRREIKRAYSGALKGIDVDADPASFIRLRQALENALEWGVDTPWWDEEAAEAITPALIEEEPLADDELDAEEWAVDEQWEGPSDQWRLPPPICEGELGKAMSQLDLLLFELQGDPAEIARLGHEILGSKELEHVDTASATDEWMADTIAAAIPASDPLISPSIKHFGWDRAQSSRASYAVRAVLDREEDRRSLAAFAKPSHPHHRAFQELRGSGRTRVSLFQEPLVNDVADFLAVVRTWHPTIEKDLAGPNFDWWQGYLASRRLPLHFWKLMIAGSFLLGFTALVLLPKGMGGAAIPLVVLGSISLSYALIRGAMELRRIARRLHDQQGPNGIYAHLPLLSASVFGSPLLLAAVPSGTVQLILSLVLSASLAVLIYLRCAPPQWDDAATRWSRSRFPIGAGIVSICILFEVNRGLALQLVAPLALCCWFGERGWHPWAQFIDDAPPRKRVMLYALAFGTIMLGATVVIIGVSADPSPMLLVCVPLAILLQHLVLAATPAYFAWIEWPLRVVAVLFYWTVPVFREETGDGLGRFTLAAMLYLVLFCLVKIVARLLQWFRPAI</sequence>
<feature type="transmembrane region" description="Helical" evidence="1">
    <location>
        <begin position="375"/>
        <end position="393"/>
    </location>
</feature>
<accession>A0ABM6MAR2</accession>
<keyword evidence="1" id="KW-1133">Transmembrane helix</keyword>
<reference evidence="2 3" key="1">
    <citation type="submission" date="2017-03" db="EMBL/GenBank/DDBJ databases">
        <title>Complete genome sequence of Blastomonas fulva degrading microcsystin LR.</title>
        <authorList>
            <person name="Lee H.-g."/>
            <person name="Jin L."/>
            <person name="oh H.-M."/>
        </authorList>
    </citation>
    <scope>NUCLEOTIDE SEQUENCE [LARGE SCALE GENOMIC DNA]</scope>
    <source>
        <strain evidence="2 3">T2</strain>
    </source>
</reference>
<dbReference type="RefSeq" id="WP_117353237.1">
    <property type="nucleotide sequence ID" value="NZ_CP020083.1"/>
</dbReference>
<name>A0ABM6MAR2_9SPHN</name>
<feature type="transmembrane region" description="Helical" evidence="1">
    <location>
        <begin position="309"/>
        <end position="327"/>
    </location>
</feature>
<gene>
    <name evidence="2" type="ORF">B5J99_18315</name>
</gene>
<organism evidence="2 3">
    <name type="scientific">Blastomonas fulva</name>
    <dbReference type="NCBI Taxonomy" id="1550728"/>
    <lineage>
        <taxon>Bacteria</taxon>
        <taxon>Pseudomonadati</taxon>
        <taxon>Pseudomonadota</taxon>
        <taxon>Alphaproteobacteria</taxon>
        <taxon>Sphingomonadales</taxon>
        <taxon>Sphingomonadaceae</taxon>
        <taxon>Blastomonas</taxon>
    </lineage>
</organism>
<evidence type="ECO:0000313" key="3">
    <source>
        <dbReference type="Proteomes" id="UP000258016"/>
    </source>
</evidence>
<keyword evidence="3" id="KW-1185">Reference proteome</keyword>
<dbReference type="EMBL" id="CP020083">
    <property type="protein sequence ID" value="ASR53172.1"/>
    <property type="molecule type" value="Genomic_DNA"/>
</dbReference>
<dbReference type="Proteomes" id="UP000258016">
    <property type="component" value="Chromosome"/>
</dbReference>
<feature type="transmembrane region" description="Helical" evidence="1">
    <location>
        <begin position="551"/>
        <end position="573"/>
    </location>
</feature>
<feature type="transmembrane region" description="Helical" evidence="1">
    <location>
        <begin position="494"/>
        <end position="516"/>
    </location>
</feature>
<keyword evidence="1" id="KW-0472">Membrane</keyword>
<feature type="transmembrane region" description="Helical" evidence="1">
    <location>
        <begin position="414"/>
        <end position="446"/>
    </location>
</feature>
<keyword evidence="1" id="KW-0812">Transmembrane</keyword>
<proteinExistence type="predicted"/>